<organism evidence="12 13">
    <name type="scientific">Lactococcus garvieae DCC43</name>
    <dbReference type="NCBI Taxonomy" id="1231377"/>
    <lineage>
        <taxon>Bacteria</taxon>
        <taxon>Bacillati</taxon>
        <taxon>Bacillota</taxon>
        <taxon>Bacilli</taxon>
        <taxon>Lactobacillales</taxon>
        <taxon>Streptococcaceae</taxon>
        <taxon>Lactococcus</taxon>
    </lineage>
</organism>
<keyword evidence="8 10" id="KW-0520">NAD</keyword>
<dbReference type="EC" id="2.7.7.18" evidence="10"/>
<evidence type="ECO:0000256" key="9">
    <source>
        <dbReference type="ARBA" id="ARBA00048721"/>
    </source>
</evidence>
<evidence type="ECO:0000256" key="4">
    <source>
        <dbReference type="ARBA" id="ARBA00022679"/>
    </source>
</evidence>
<keyword evidence="3 10" id="KW-0662">Pyridine nucleotide biosynthesis</keyword>
<dbReference type="InterPro" id="IPR014729">
    <property type="entry name" value="Rossmann-like_a/b/a_fold"/>
</dbReference>
<evidence type="ECO:0000313" key="13">
    <source>
        <dbReference type="Proteomes" id="UP000006787"/>
    </source>
</evidence>
<evidence type="ECO:0000256" key="3">
    <source>
        <dbReference type="ARBA" id="ARBA00022642"/>
    </source>
</evidence>
<comment type="similarity">
    <text evidence="10">Belongs to the NadD family.</text>
</comment>
<dbReference type="NCBIfam" id="TIGR00125">
    <property type="entry name" value="cyt_tran_rel"/>
    <property type="match status" value="1"/>
</dbReference>
<dbReference type="HAMAP" id="MF_00244">
    <property type="entry name" value="NaMN_adenylyltr"/>
    <property type="match status" value="1"/>
</dbReference>
<sequence length="194" mass="22200">MEKVKKKKIGILGGNFNPVHFTHLMMADQVAQQLELDKVWLMPEALPPHVDEKTTISAEHRVNMLALAIAGNPRLSLELGEVERGGKSYTYDTMKLLTQQYPDTDFYFIIGSDMVDYLPKWYNIDLLIELVHFVAIQRSTTPCESAYPVQWLDLPLSSVSSTSLRNMFKSGIEPTYLMPQAVIEYIQKNKLYQD</sequence>
<dbReference type="eggNOG" id="COG1057">
    <property type="taxonomic scope" value="Bacteria"/>
</dbReference>
<dbReference type="PANTHER" id="PTHR39321">
    <property type="entry name" value="NICOTINATE-NUCLEOTIDE ADENYLYLTRANSFERASE-RELATED"/>
    <property type="match status" value="1"/>
</dbReference>
<dbReference type="InterPro" id="IPR004821">
    <property type="entry name" value="Cyt_trans-like"/>
</dbReference>
<evidence type="ECO:0000256" key="8">
    <source>
        <dbReference type="ARBA" id="ARBA00023027"/>
    </source>
</evidence>
<evidence type="ECO:0000259" key="11">
    <source>
        <dbReference type="Pfam" id="PF01467"/>
    </source>
</evidence>
<dbReference type="NCBIfam" id="NF000841">
    <property type="entry name" value="PRK00071.1-4"/>
    <property type="match status" value="1"/>
</dbReference>
<comment type="caution">
    <text evidence="12">The sequence shown here is derived from an EMBL/GenBank/DDBJ whole genome shotgun (WGS) entry which is preliminary data.</text>
</comment>
<reference evidence="12 13" key="1">
    <citation type="journal article" date="2012" name="J. Bacteriol.">
        <title>Genome Sequence of the Bacteriocin-Producing Strain Lactococcus garvieae DCC43.</title>
        <authorList>
            <person name="Gabrielsen C."/>
            <person name="Brede D.A."/>
            <person name="Hernandez P.E."/>
            <person name="Nes I.F."/>
            <person name="Diep D.B."/>
        </authorList>
    </citation>
    <scope>NUCLEOTIDE SEQUENCE [LARGE SCALE GENOMIC DNA]</scope>
    <source>
        <strain evidence="12 13">DCC43</strain>
    </source>
</reference>
<evidence type="ECO:0000256" key="5">
    <source>
        <dbReference type="ARBA" id="ARBA00022695"/>
    </source>
</evidence>
<dbReference type="RefSeq" id="WP_003135846.1">
    <property type="nucleotide sequence ID" value="NZ_AMQS01000017.1"/>
</dbReference>
<dbReference type="Gene3D" id="3.40.50.620">
    <property type="entry name" value="HUPs"/>
    <property type="match status" value="1"/>
</dbReference>
<dbReference type="NCBIfam" id="NF000840">
    <property type="entry name" value="PRK00071.1-3"/>
    <property type="match status" value="1"/>
</dbReference>
<comment type="catalytic activity">
    <reaction evidence="9 10">
        <text>nicotinate beta-D-ribonucleotide + ATP + H(+) = deamido-NAD(+) + diphosphate</text>
        <dbReference type="Rhea" id="RHEA:22860"/>
        <dbReference type="ChEBI" id="CHEBI:15378"/>
        <dbReference type="ChEBI" id="CHEBI:30616"/>
        <dbReference type="ChEBI" id="CHEBI:33019"/>
        <dbReference type="ChEBI" id="CHEBI:57502"/>
        <dbReference type="ChEBI" id="CHEBI:58437"/>
        <dbReference type="EC" id="2.7.7.18"/>
    </reaction>
</comment>
<name>K2PIK2_9LACT</name>
<dbReference type="GO" id="GO:0009435">
    <property type="term" value="P:NAD+ biosynthetic process"/>
    <property type="evidence" value="ECO:0007669"/>
    <property type="project" value="UniProtKB-UniRule"/>
</dbReference>
<gene>
    <name evidence="10" type="primary">nadD</name>
    <name evidence="12" type="ORF">C426_1344</name>
</gene>
<dbReference type="EMBL" id="AMQS01000017">
    <property type="protein sequence ID" value="EKF51270.1"/>
    <property type="molecule type" value="Genomic_DNA"/>
</dbReference>
<dbReference type="GO" id="GO:0004515">
    <property type="term" value="F:nicotinate-nucleotide adenylyltransferase activity"/>
    <property type="evidence" value="ECO:0007669"/>
    <property type="project" value="UniProtKB-UniRule"/>
</dbReference>
<evidence type="ECO:0000256" key="1">
    <source>
        <dbReference type="ARBA" id="ARBA00002324"/>
    </source>
</evidence>
<evidence type="ECO:0000256" key="10">
    <source>
        <dbReference type="HAMAP-Rule" id="MF_00244"/>
    </source>
</evidence>
<comment type="function">
    <text evidence="1 10">Catalyzes the reversible adenylation of nicotinate mononucleotide (NaMN) to nicotinic acid adenine dinucleotide (NaAD).</text>
</comment>
<comment type="pathway">
    <text evidence="2 10">Cofactor biosynthesis; NAD(+) biosynthesis; deamido-NAD(+) from nicotinate D-ribonucleotide: step 1/1.</text>
</comment>
<keyword evidence="7 10" id="KW-0067">ATP-binding</keyword>
<dbReference type="CDD" id="cd02165">
    <property type="entry name" value="NMNAT"/>
    <property type="match status" value="1"/>
</dbReference>
<accession>K2PIK2</accession>
<protein>
    <recommendedName>
        <fullName evidence="10">Probable nicotinate-nucleotide adenylyltransferase</fullName>
        <ecNumber evidence="10">2.7.7.18</ecNumber>
    </recommendedName>
    <alternativeName>
        <fullName evidence="10">Deamido-NAD(+) diphosphorylase</fullName>
    </alternativeName>
    <alternativeName>
        <fullName evidence="10">Deamido-NAD(+) pyrophosphorylase</fullName>
    </alternativeName>
    <alternativeName>
        <fullName evidence="10">Nicotinate mononucleotide adenylyltransferase</fullName>
        <shortName evidence="10">NaMN adenylyltransferase</shortName>
    </alternativeName>
</protein>
<dbReference type="AlphaFoldDB" id="K2PIK2"/>
<dbReference type="UniPathway" id="UPA00253">
    <property type="reaction ID" value="UER00332"/>
</dbReference>
<evidence type="ECO:0000256" key="6">
    <source>
        <dbReference type="ARBA" id="ARBA00022741"/>
    </source>
</evidence>
<proteinExistence type="inferred from homology"/>
<dbReference type="PATRIC" id="fig|1231377.3.peg.1340"/>
<keyword evidence="5 10" id="KW-0548">Nucleotidyltransferase</keyword>
<keyword evidence="6 10" id="KW-0547">Nucleotide-binding</keyword>
<evidence type="ECO:0000256" key="7">
    <source>
        <dbReference type="ARBA" id="ARBA00022840"/>
    </source>
</evidence>
<evidence type="ECO:0000313" key="12">
    <source>
        <dbReference type="EMBL" id="EKF51270.1"/>
    </source>
</evidence>
<dbReference type="SUPFAM" id="SSF52374">
    <property type="entry name" value="Nucleotidylyl transferase"/>
    <property type="match status" value="1"/>
</dbReference>
<keyword evidence="4 10" id="KW-0808">Transferase</keyword>
<dbReference type="NCBIfam" id="TIGR00482">
    <property type="entry name" value="nicotinate (nicotinamide) nucleotide adenylyltransferase"/>
    <property type="match status" value="1"/>
</dbReference>
<dbReference type="Proteomes" id="UP000006787">
    <property type="component" value="Unassembled WGS sequence"/>
</dbReference>
<feature type="domain" description="Cytidyltransferase-like" evidence="11">
    <location>
        <begin position="11"/>
        <end position="166"/>
    </location>
</feature>
<dbReference type="PANTHER" id="PTHR39321:SF3">
    <property type="entry name" value="PHOSPHOPANTETHEINE ADENYLYLTRANSFERASE"/>
    <property type="match status" value="1"/>
</dbReference>
<evidence type="ECO:0000256" key="2">
    <source>
        <dbReference type="ARBA" id="ARBA00005019"/>
    </source>
</evidence>
<dbReference type="InterPro" id="IPR005248">
    <property type="entry name" value="NadD/NMNAT"/>
</dbReference>
<dbReference type="GO" id="GO:0005524">
    <property type="term" value="F:ATP binding"/>
    <property type="evidence" value="ECO:0007669"/>
    <property type="project" value="UniProtKB-KW"/>
</dbReference>
<dbReference type="Pfam" id="PF01467">
    <property type="entry name" value="CTP_transf_like"/>
    <property type="match status" value="1"/>
</dbReference>